<gene>
    <name evidence="2" type="ORF">GM1_004_01880</name>
</gene>
<keyword evidence="3" id="KW-1185">Reference proteome</keyword>
<organism evidence="2 3">
    <name type="scientific">Gordonia malaquae NBRC 108250</name>
    <dbReference type="NCBI Taxonomy" id="1223542"/>
    <lineage>
        <taxon>Bacteria</taxon>
        <taxon>Bacillati</taxon>
        <taxon>Actinomycetota</taxon>
        <taxon>Actinomycetes</taxon>
        <taxon>Mycobacteriales</taxon>
        <taxon>Gordoniaceae</taxon>
        <taxon>Gordonia</taxon>
    </lineage>
</organism>
<dbReference type="eggNOG" id="COG2755">
    <property type="taxonomic scope" value="Bacteria"/>
</dbReference>
<protein>
    <recommendedName>
        <fullName evidence="1">SGNH hydrolase-type esterase domain-containing protein</fullName>
    </recommendedName>
</protein>
<dbReference type="Proteomes" id="UP000035009">
    <property type="component" value="Unassembled WGS sequence"/>
</dbReference>
<dbReference type="EMBL" id="BAOP01000004">
    <property type="protein sequence ID" value="GAC78743.1"/>
    <property type="molecule type" value="Genomic_DNA"/>
</dbReference>
<dbReference type="AlphaFoldDB" id="M3VAD7"/>
<evidence type="ECO:0000259" key="1">
    <source>
        <dbReference type="Pfam" id="PF13472"/>
    </source>
</evidence>
<dbReference type="SUPFAM" id="SSF52266">
    <property type="entry name" value="SGNH hydrolase"/>
    <property type="match status" value="1"/>
</dbReference>
<evidence type="ECO:0000313" key="2">
    <source>
        <dbReference type="EMBL" id="GAC78743.1"/>
    </source>
</evidence>
<evidence type="ECO:0000313" key="3">
    <source>
        <dbReference type="Proteomes" id="UP000035009"/>
    </source>
</evidence>
<proteinExistence type="predicted"/>
<dbReference type="InterPro" id="IPR036514">
    <property type="entry name" value="SGNH_hydro_sf"/>
</dbReference>
<name>M3VAD7_GORML</name>
<comment type="caution">
    <text evidence="2">The sequence shown here is derived from an EMBL/GenBank/DDBJ whole genome shotgun (WGS) entry which is preliminary data.</text>
</comment>
<dbReference type="CDD" id="cd00229">
    <property type="entry name" value="SGNH_hydrolase"/>
    <property type="match status" value="1"/>
</dbReference>
<dbReference type="OrthoDB" id="3404679at2"/>
<dbReference type="InterPro" id="IPR006311">
    <property type="entry name" value="TAT_signal"/>
</dbReference>
<feature type="domain" description="SGNH hydrolase-type esterase" evidence="1">
    <location>
        <begin position="106"/>
        <end position="272"/>
    </location>
</feature>
<reference evidence="2 3" key="1">
    <citation type="submission" date="2013-02" db="EMBL/GenBank/DDBJ databases">
        <title>Whole genome shotgun sequence of Gordonia malaquae NBRC 108250.</title>
        <authorList>
            <person name="Yoshida I."/>
            <person name="Hosoyama A."/>
            <person name="Tsuchikane K."/>
            <person name="Ando Y."/>
            <person name="Baba S."/>
            <person name="Ohji S."/>
            <person name="Hamada M."/>
            <person name="Tamura T."/>
            <person name="Yamazoe A."/>
            <person name="Yamazaki S."/>
            <person name="Fujita N."/>
        </authorList>
    </citation>
    <scope>NUCLEOTIDE SEQUENCE [LARGE SCALE GENOMIC DNA]</scope>
    <source>
        <strain evidence="2 3">NBRC 108250</strain>
    </source>
</reference>
<sequence>MTRDQTSSPRTLKRRRLQLTAGVVGAIAALSFVPVAPASAEPSIGELMDSAGRIIQELPIDQNGSGGYDLESLFNLLVPQAPDGKAPPQVTPTGERRTSCAQVTHIGDSTSVGIDSAAKVTDPEDRLSAQYKRVGATDSVLDAAGGRSIVEKVDGEPNAVDAITSQLASGRRGCWVIAMGVNDAANVAVGSSVDADARIDRVMSKLTGQNVLWPTVMTSNPSNKAYAPANMRTFNTALQKATGRYPNLKVYDFASETQDDWYVDGIHYNAAGVVQRNRLFATALATAFPA</sequence>
<dbReference type="InterPro" id="IPR013830">
    <property type="entry name" value="SGNH_hydro"/>
</dbReference>
<accession>M3VAD7</accession>
<dbReference type="RefSeq" id="WP_008376874.1">
    <property type="nucleotide sequence ID" value="NZ_BAOP01000004.1"/>
</dbReference>
<dbReference type="Gene3D" id="3.40.50.1110">
    <property type="entry name" value="SGNH hydrolase"/>
    <property type="match status" value="1"/>
</dbReference>
<dbReference type="Pfam" id="PF13472">
    <property type="entry name" value="Lipase_GDSL_2"/>
    <property type="match status" value="1"/>
</dbReference>
<dbReference type="PROSITE" id="PS51318">
    <property type="entry name" value="TAT"/>
    <property type="match status" value="1"/>
</dbReference>